<proteinExistence type="predicted"/>
<sequence length="453" mass="51732">MMLDKTRKTVFKLSALSLMLLAVNGHAKVSEQEAQKLGTELTWMGAEKSANADGSIPAWNGGFVPADKADSLDNPFAEDVILFTIDQSNVEQYRDKLSPGQQALIAKYPSFKINVYPTRRSAAYPQSIYEATRENATQIELNDKNSGLRGGYVEGVPFPVPQSAEEILWNHITRYRGGMIDRVVHRMAPQANGEYIASKIWQTMVFNSHIKNSSADDNMLFYFLGETLSPARNAGTMTLVHETLDQLVEPRKSWIYNVGQRRVRRAPQVAYDSPQNNADGQATSDNMDMYNGSPDRYEWKIVGKKELYIPYNNYQLHDKSLGYDEIVQPGHLNSDLVRYELHRVWEVEGVLKDGVRHSYKKRTFFIDEDTWQIAVADHYDNRDELWRVAQAYHINFHNDSVPWYTAEAVYDLVSNRYLVSGLSNEVNSEFTFGGEMNKREFKPSSLRRKAGKN</sequence>
<organism evidence="2 3">
    <name type="scientific">Kistimonas scapharcae</name>
    <dbReference type="NCBI Taxonomy" id="1036133"/>
    <lineage>
        <taxon>Bacteria</taxon>
        <taxon>Pseudomonadati</taxon>
        <taxon>Pseudomonadota</taxon>
        <taxon>Gammaproteobacteria</taxon>
        <taxon>Oceanospirillales</taxon>
        <taxon>Endozoicomonadaceae</taxon>
        <taxon>Kistimonas</taxon>
    </lineage>
</organism>
<reference evidence="3" key="1">
    <citation type="journal article" date="2019" name="Int. J. Syst. Evol. Microbiol.">
        <title>The Global Catalogue of Microorganisms (GCM) 10K type strain sequencing project: providing services to taxonomists for standard genome sequencing and annotation.</title>
        <authorList>
            <consortium name="The Broad Institute Genomics Platform"/>
            <consortium name="The Broad Institute Genome Sequencing Center for Infectious Disease"/>
            <person name="Wu L."/>
            <person name="Ma J."/>
        </authorList>
    </citation>
    <scope>NUCLEOTIDE SEQUENCE [LARGE SCALE GENOMIC DNA]</scope>
    <source>
        <strain evidence="3">JCM 17805</strain>
    </source>
</reference>
<protein>
    <submittedName>
        <fullName evidence="2">DUF1329 domain-containing protein</fullName>
    </submittedName>
</protein>
<evidence type="ECO:0000313" key="2">
    <source>
        <dbReference type="EMBL" id="GAA4652147.1"/>
    </source>
</evidence>
<feature type="signal peptide" evidence="1">
    <location>
        <begin position="1"/>
        <end position="27"/>
    </location>
</feature>
<dbReference type="Pfam" id="PF07044">
    <property type="entry name" value="DUF1329"/>
    <property type="match status" value="1"/>
</dbReference>
<feature type="chain" id="PRO_5046336325" evidence="1">
    <location>
        <begin position="28"/>
        <end position="453"/>
    </location>
</feature>
<accession>A0ABP8V8L0</accession>
<keyword evidence="1" id="KW-0732">Signal</keyword>
<dbReference type="EMBL" id="BAABFL010000470">
    <property type="protein sequence ID" value="GAA4652147.1"/>
    <property type="molecule type" value="Genomic_DNA"/>
</dbReference>
<dbReference type="InterPro" id="IPR010752">
    <property type="entry name" value="DUF1329"/>
</dbReference>
<dbReference type="Proteomes" id="UP001500604">
    <property type="component" value="Unassembled WGS sequence"/>
</dbReference>
<dbReference type="CDD" id="cd16329">
    <property type="entry name" value="LolA_like"/>
    <property type="match status" value="1"/>
</dbReference>
<gene>
    <name evidence="2" type="ORF">GCM10023116_44310</name>
</gene>
<comment type="caution">
    <text evidence="2">The sequence shown here is derived from an EMBL/GenBank/DDBJ whole genome shotgun (WGS) entry which is preliminary data.</text>
</comment>
<keyword evidence="3" id="KW-1185">Reference proteome</keyword>
<evidence type="ECO:0000256" key="1">
    <source>
        <dbReference type="SAM" id="SignalP"/>
    </source>
</evidence>
<name>A0ABP8V8L0_9GAMM</name>
<evidence type="ECO:0000313" key="3">
    <source>
        <dbReference type="Proteomes" id="UP001500604"/>
    </source>
</evidence>
<dbReference type="Gene3D" id="2.50.20.10">
    <property type="entry name" value="Lipoprotein localisation LolA/LolB/LppX"/>
    <property type="match status" value="1"/>
</dbReference>
<dbReference type="RefSeq" id="WP_345198656.1">
    <property type="nucleotide sequence ID" value="NZ_BAABFL010000470.1"/>
</dbReference>